<dbReference type="PANTHER" id="PTHR43537">
    <property type="entry name" value="TRANSCRIPTIONAL REGULATOR, GNTR FAMILY"/>
    <property type="match status" value="1"/>
</dbReference>
<dbReference type="SMART" id="SM00895">
    <property type="entry name" value="FCD"/>
    <property type="match status" value="1"/>
</dbReference>
<dbReference type="Pfam" id="PF07729">
    <property type="entry name" value="FCD"/>
    <property type="match status" value="1"/>
</dbReference>
<dbReference type="Pfam" id="PF00392">
    <property type="entry name" value="GntR"/>
    <property type="match status" value="1"/>
</dbReference>
<keyword evidence="2" id="KW-0238">DNA-binding</keyword>
<dbReference type="InterPro" id="IPR036388">
    <property type="entry name" value="WH-like_DNA-bd_sf"/>
</dbReference>
<reference evidence="5 6" key="1">
    <citation type="submission" date="2022-06" db="EMBL/GenBank/DDBJ databases">
        <title>Actinoplanes abujensis sp. nov., isolated from Nigerian arid soil.</title>
        <authorList>
            <person name="Ding P."/>
        </authorList>
    </citation>
    <scope>NUCLEOTIDE SEQUENCE [LARGE SCALE GENOMIC DNA]</scope>
    <source>
        <strain evidence="6">TRM88002</strain>
    </source>
</reference>
<dbReference type="SUPFAM" id="SSF48008">
    <property type="entry name" value="GntR ligand-binding domain-like"/>
    <property type="match status" value="1"/>
</dbReference>
<dbReference type="SMART" id="SM00345">
    <property type="entry name" value="HTH_GNTR"/>
    <property type="match status" value="1"/>
</dbReference>
<feature type="domain" description="HTH gntR-type" evidence="4">
    <location>
        <begin position="13"/>
        <end position="80"/>
    </location>
</feature>
<accession>A0ABT0YCU6</accession>
<sequence length="225" mass="24157">MPVPERQGVISRSLLRENAYRSILDAIVDGTLAPGERLNDAELAQWLGVSRTPVREALTRLEETGLVQTKPGRYTMVSPLDGRIARAAQTVTAAMHELAVREAVSHLSADEIDAMRAANARFATALQADDVDGAIASDDEFHRIAVRASANPVASAVIDQYTPVLRRMERLRFSSLNGRASVALHDRIIALCEAGDAEGAAAAARDNWLSLGEVFDLDANSGPTS</sequence>
<keyword evidence="3" id="KW-0804">Transcription</keyword>
<proteinExistence type="predicted"/>
<dbReference type="Gene3D" id="1.20.120.530">
    <property type="entry name" value="GntR ligand-binding domain-like"/>
    <property type="match status" value="1"/>
</dbReference>
<evidence type="ECO:0000313" key="6">
    <source>
        <dbReference type="Proteomes" id="UP001523216"/>
    </source>
</evidence>
<dbReference type="PRINTS" id="PR00035">
    <property type="entry name" value="HTHGNTR"/>
</dbReference>
<dbReference type="InterPro" id="IPR000524">
    <property type="entry name" value="Tscrpt_reg_HTH_GntR"/>
</dbReference>
<name>A0ABT0YCU6_9ACTN</name>
<dbReference type="InterPro" id="IPR011711">
    <property type="entry name" value="GntR_C"/>
</dbReference>
<organism evidence="5 6">
    <name type="scientific">Paractinoplanes hotanensis</name>
    <dbReference type="NCBI Taxonomy" id="2906497"/>
    <lineage>
        <taxon>Bacteria</taxon>
        <taxon>Bacillati</taxon>
        <taxon>Actinomycetota</taxon>
        <taxon>Actinomycetes</taxon>
        <taxon>Micromonosporales</taxon>
        <taxon>Micromonosporaceae</taxon>
        <taxon>Paractinoplanes</taxon>
    </lineage>
</organism>
<dbReference type="RefSeq" id="WP_251803268.1">
    <property type="nucleotide sequence ID" value="NZ_JAMQOL010000061.1"/>
</dbReference>
<dbReference type="CDD" id="cd07377">
    <property type="entry name" value="WHTH_GntR"/>
    <property type="match status" value="1"/>
</dbReference>
<dbReference type="PROSITE" id="PS50949">
    <property type="entry name" value="HTH_GNTR"/>
    <property type="match status" value="1"/>
</dbReference>
<dbReference type="PRINTS" id="PR00598">
    <property type="entry name" value="HTHMARR"/>
</dbReference>
<evidence type="ECO:0000256" key="3">
    <source>
        <dbReference type="ARBA" id="ARBA00023163"/>
    </source>
</evidence>
<evidence type="ECO:0000256" key="1">
    <source>
        <dbReference type="ARBA" id="ARBA00023015"/>
    </source>
</evidence>
<dbReference type="EMBL" id="JAMQOL010000061">
    <property type="protein sequence ID" value="MCM4083570.1"/>
    <property type="molecule type" value="Genomic_DNA"/>
</dbReference>
<protein>
    <submittedName>
        <fullName evidence="5">GntR family transcriptional regulator</fullName>
    </submittedName>
</protein>
<keyword evidence="6" id="KW-1185">Reference proteome</keyword>
<dbReference type="InterPro" id="IPR000485">
    <property type="entry name" value="AsnC-type_HTH_dom"/>
</dbReference>
<dbReference type="SUPFAM" id="SSF46785">
    <property type="entry name" value="Winged helix' DNA-binding domain"/>
    <property type="match status" value="1"/>
</dbReference>
<dbReference type="PANTHER" id="PTHR43537:SF24">
    <property type="entry name" value="GLUCONATE OPERON TRANSCRIPTIONAL REPRESSOR"/>
    <property type="match status" value="1"/>
</dbReference>
<evidence type="ECO:0000259" key="4">
    <source>
        <dbReference type="PROSITE" id="PS50949"/>
    </source>
</evidence>
<evidence type="ECO:0000313" key="5">
    <source>
        <dbReference type="EMBL" id="MCM4083570.1"/>
    </source>
</evidence>
<dbReference type="InterPro" id="IPR036390">
    <property type="entry name" value="WH_DNA-bd_sf"/>
</dbReference>
<dbReference type="Gene3D" id="1.10.10.10">
    <property type="entry name" value="Winged helix-like DNA-binding domain superfamily/Winged helix DNA-binding domain"/>
    <property type="match status" value="1"/>
</dbReference>
<comment type="caution">
    <text evidence="5">The sequence shown here is derived from an EMBL/GenBank/DDBJ whole genome shotgun (WGS) entry which is preliminary data.</text>
</comment>
<evidence type="ECO:0000256" key="2">
    <source>
        <dbReference type="ARBA" id="ARBA00023125"/>
    </source>
</evidence>
<gene>
    <name evidence="5" type="ORF">LXN57_39085</name>
</gene>
<dbReference type="PRINTS" id="PR00033">
    <property type="entry name" value="HTHASNC"/>
</dbReference>
<dbReference type="InterPro" id="IPR000835">
    <property type="entry name" value="HTH_MarR-typ"/>
</dbReference>
<keyword evidence="1" id="KW-0805">Transcription regulation</keyword>
<dbReference type="Proteomes" id="UP001523216">
    <property type="component" value="Unassembled WGS sequence"/>
</dbReference>
<dbReference type="InterPro" id="IPR008920">
    <property type="entry name" value="TF_FadR/GntR_C"/>
</dbReference>